<protein>
    <submittedName>
        <fullName evidence="2">Uncharacterized protein</fullName>
    </submittedName>
</protein>
<evidence type="ECO:0000256" key="1">
    <source>
        <dbReference type="SAM" id="MobiDB-lite"/>
    </source>
</evidence>
<sequence>MSEDEYSQSQDEVDGADYDIPGHEDSGHDDHWMPPDPGPAGRIEDYQEALEQYQQEYYALTKDYKAQEEELATLKARGAGRRPAKGKGRGAPSNRSLKGPDAEGYFADILKIGKSFAVLYFPWLERASFTKKTNVPLATPAQMFASTSKIYPKYLTAMIYKHVPSKYHRLIPDADFTYFSTNFMKQMNAQRSNSVKSLKTQLPPLLMAEGLLRTDNPTEYTRLLLHPEDDRSMKCSVFPPFLYPELKKAKGNVLLSRAPPLARRYPSSLVLMKAPDPGTVGFIWGVKTVTAGAVAFTVTVMTFVIYWASMSGKEDFRPTGPTSKIEFREIFMRIQRLLMEKPDAPGIKKIYKSWNDIVFHGVTTAAAPNHPTALNHESIEDELAEELAALDLAPDEYDEYQDEDEGGNSESMIICYVLKGKRNAGRHAHQLLPRVWLPAYRPPRAHRPPPLATPKFPMLPMPQLPWVPLPVCKSPPAIPKPQMLPMHRLLLRVLLPVYEPPPLTILKLPTLPMHRLLLWVPLPVYKPLPLTIAKLPTLPVHRLLLEVLFKLQEPKEKPSDLPFAVNLPLHRLLIFADQVMPKLLWLLALLSNQCLKWRRNSLI</sequence>
<gene>
    <name evidence="2" type="ORF">DFH07DRAFT_964503</name>
</gene>
<feature type="region of interest" description="Disordered" evidence="1">
    <location>
        <begin position="1"/>
        <end position="42"/>
    </location>
</feature>
<dbReference type="AlphaFoldDB" id="A0AAD7IGB0"/>
<accession>A0AAD7IGB0</accession>
<organism evidence="2 3">
    <name type="scientific">Mycena maculata</name>
    <dbReference type="NCBI Taxonomy" id="230809"/>
    <lineage>
        <taxon>Eukaryota</taxon>
        <taxon>Fungi</taxon>
        <taxon>Dikarya</taxon>
        <taxon>Basidiomycota</taxon>
        <taxon>Agaricomycotina</taxon>
        <taxon>Agaricomycetes</taxon>
        <taxon>Agaricomycetidae</taxon>
        <taxon>Agaricales</taxon>
        <taxon>Marasmiineae</taxon>
        <taxon>Mycenaceae</taxon>
        <taxon>Mycena</taxon>
    </lineage>
</organism>
<feature type="compositionally biased region" description="Acidic residues" evidence="1">
    <location>
        <begin position="1"/>
        <end position="17"/>
    </location>
</feature>
<evidence type="ECO:0000313" key="2">
    <source>
        <dbReference type="EMBL" id="KAJ7742458.1"/>
    </source>
</evidence>
<keyword evidence="3" id="KW-1185">Reference proteome</keyword>
<feature type="compositionally biased region" description="Basic and acidic residues" evidence="1">
    <location>
        <begin position="20"/>
        <end position="33"/>
    </location>
</feature>
<feature type="compositionally biased region" description="Basic residues" evidence="1">
    <location>
        <begin position="78"/>
        <end position="88"/>
    </location>
</feature>
<dbReference type="EMBL" id="JARJLG010000117">
    <property type="protein sequence ID" value="KAJ7742458.1"/>
    <property type="molecule type" value="Genomic_DNA"/>
</dbReference>
<proteinExistence type="predicted"/>
<dbReference type="Proteomes" id="UP001215280">
    <property type="component" value="Unassembled WGS sequence"/>
</dbReference>
<name>A0AAD7IGB0_9AGAR</name>
<reference evidence="2" key="1">
    <citation type="submission" date="2023-03" db="EMBL/GenBank/DDBJ databases">
        <title>Massive genome expansion in bonnet fungi (Mycena s.s.) driven by repeated elements and novel gene families across ecological guilds.</title>
        <authorList>
            <consortium name="Lawrence Berkeley National Laboratory"/>
            <person name="Harder C.B."/>
            <person name="Miyauchi S."/>
            <person name="Viragh M."/>
            <person name="Kuo A."/>
            <person name="Thoen E."/>
            <person name="Andreopoulos B."/>
            <person name="Lu D."/>
            <person name="Skrede I."/>
            <person name="Drula E."/>
            <person name="Henrissat B."/>
            <person name="Morin E."/>
            <person name="Kohler A."/>
            <person name="Barry K."/>
            <person name="LaButti K."/>
            <person name="Morin E."/>
            <person name="Salamov A."/>
            <person name="Lipzen A."/>
            <person name="Mereny Z."/>
            <person name="Hegedus B."/>
            <person name="Baldrian P."/>
            <person name="Stursova M."/>
            <person name="Weitz H."/>
            <person name="Taylor A."/>
            <person name="Grigoriev I.V."/>
            <person name="Nagy L.G."/>
            <person name="Martin F."/>
            <person name="Kauserud H."/>
        </authorList>
    </citation>
    <scope>NUCLEOTIDE SEQUENCE</scope>
    <source>
        <strain evidence="2">CBHHK188m</strain>
    </source>
</reference>
<feature type="region of interest" description="Disordered" evidence="1">
    <location>
        <begin position="76"/>
        <end position="98"/>
    </location>
</feature>
<evidence type="ECO:0000313" key="3">
    <source>
        <dbReference type="Proteomes" id="UP001215280"/>
    </source>
</evidence>
<comment type="caution">
    <text evidence="2">The sequence shown here is derived from an EMBL/GenBank/DDBJ whole genome shotgun (WGS) entry which is preliminary data.</text>
</comment>